<dbReference type="OrthoDB" id="20872at2759"/>
<dbReference type="PANTHER" id="PTHR10622">
    <property type="entry name" value="HET DOMAIN-CONTAINING PROTEIN"/>
    <property type="match status" value="1"/>
</dbReference>
<proteinExistence type="predicted"/>
<sequence length="296" mass="33528">MKLLNCETRQIEEFFGISIPASYAILSHRWESGEVTYQDLQTPELATKKAGWTKINDLCRIAKKNGYSYAWVDTCCINKQDLTELTEAINSMFKWYANAAITIEATQLTDQSTENTWYISLGCRKASSMSRETMNITLRELGGGVFVRWNADSCDHFVGNDDGLETTFYVMKSVDAEEEAALISRLDMLFHRSFKFHDTKNIVKFESAKPIRNWNARQAMFVTEGLESFVGVVFCTFNDKPLANSLVVACGFEPGDHPWFTMRSAKGAGRRLYKAAEAGNLVLVRQLGLRDQTRGR</sequence>
<dbReference type="PANTHER" id="PTHR10622:SF10">
    <property type="entry name" value="HET DOMAIN-CONTAINING PROTEIN"/>
    <property type="match status" value="1"/>
</dbReference>
<name>A0A9P5KAJ8_COLSI</name>
<reference evidence="2" key="1">
    <citation type="submission" date="2019-06" db="EMBL/GenBank/DDBJ databases">
        <authorList>
            <person name="Gan P."/>
            <person name="Shirasu K."/>
        </authorList>
    </citation>
    <scope>NUCLEOTIDE SEQUENCE [LARGE SCALE GENOMIC DNA]</scope>
    <source>
        <strain evidence="2">CAD2</strain>
    </source>
</reference>
<dbReference type="Pfam" id="PF06985">
    <property type="entry name" value="HET"/>
    <property type="match status" value="1"/>
</dbReference>
<evidence type="ECO:0000313" key="3">
    <source>
        <dbReference type="Proteomes" id="UP000711996"/>
    </source>
</evidence>
<protein>
    <submittedName>
        <fullName evidence="2">Vegetative incompatibility protein HET-E-1</fullName>
    </submittedName>
</protein>
<organism evidence="2 3">
    <name type="scientific">Colletotrichum siamense</name>
    <name type="common">Anthracnose fungus</name>
    <dbReference type="NCBI Taxonomy" id="690259"/>
    <lineage>
        <taxon>Eukaryota</taxon>
        <taxon>Fungi</taxon>
        <taxon>Dikarya</taxon>
        <taxon>Ascomycota</taxon>
        <taxon>Pezizomycotina</taxon>
        <taxon>Sordariomycetes</taxon>
        <taxon>Hypocreomycetidae</taxon>
        <taxon>Glomerellales</taxon>
        <taxon>Glomerellaceae</taxon>
        <taxon>Colletotrichum</taxon>
        <taxon>Colletotrichum gloeosporioides species complex</taxon>
    </lineage>
</organism>
<gene>
    <name evidence="2" type="ORF">CGCSCA2_v002090</name>
</gene>
<comment type="caution">
    <text evidence="2">The sequence shown here is derived from an EMBL/GenBank/DDBJ whole genome shotgun (WGS) entry which is preliminary data.</text>
</comment>
<dbReference type="InterPro" id="IPR010730">
    <property type="entry name" value="HET"/>
</dbReference>
<dbReference type="Proteomes" id="UP000711996">
    <property type="component" value="Unassembled WGS sequence"/>
</dbReference>
<dbReference type="EMBL" id="QPMT01000004">
    <property type="protein sequence ID" value="KAF4864781.1"/>
    <property type="molecule type" value="Genomic_DNA"/>
</dbReference>
<dbReference type="AlphaFoldDB" id="A0A9P5KAJ8"/>
<accession>A0A9P5KAJ8</accession>
<keyword evidence="3" id="KW-1185">Reference proteome</keyword>
<evidence type="ECO:0000259" key="1">
    <source>
        <dbReference type="Pfam" id="PF06985"/>
    </source>
</evidence>
<feature type="domain" description="Heterokaryon incompatibility" evidence="1">
    <location>
        <begin position="23"/>
        <end position="117"/>
    </location>
</feature>
<evidence type="ECO:0000313" key="2">
    <source>
        <dbReference type="EMBL" id="KAF4864781.1"/>
    </source>
</evidence>